<dbReference type="GO" id="GO:0140359">
    <property type="term" value="F:ABC-type transporter activity"/>
    <property type="evidence" value="ECO:0007669"/>
    <property type="project" value="InterPro"/>
</dbReference>
<dbReference type="OrthoDB" id="609779at2"/>
<dbReference type="PANTHER" id="PTHR43471">
    <property type="entry name" value="ABC TRANSPORTER PERMEASE"/>
    <property type="match status" value="1"/>
</dbReference>
<keyword evidence="1" id="KW-0812">Transmembrane</keyword>
<dbReference type="Pfam" id="PF12679">
    <property type="entry name" value="ABC2_membrane_2"/>
    <property type="match status" value="1"/>
</dbReference>
<feature type="transmembrane region" description="Helical" evidence="1">
    <location>
        <begin position="233"/>
        <end position="251"/>
    </location>
</feature>
<feature type="transmembrane region" description="Helical" evidence="1">
    <location>
        <begin position="181"/>
        <end position="201"/>
    </location>
</feature>
<feature type="transmembrane region" description="Helical" evidence="1">
    <location>
        <begin position="795"/>
        <end position="813"/>
    </location>
</feature>
<feature type="transmembrane region" description="Helical" evidence="1">
    <location>
        <begin position="20"/>
        <end position="38"/>
    </location>
</feature>
<feature type="domain" description="ABC-type uncharacterised transport system" evidence="2">
    <location>
        <begin position="458"/>
        <end position="742"/>
    </location>
</feature>
<evidence type="ECO:0000313" key="3">
    <source>
        <dbReference type="EMBL" id="OQP44512.1"/>
    </source>
</evidence>
<keyword evidence="1" id="KW-0472">Membrane</keyword>
<comment type="caution">
    <text evidence="3">The sequence shown here is derived from an EMBL/GenBank/DDBJ whole genome shotgun (WGS) entry which is preliminary data.</text>
</comment>
<keyword evidence="4" id="KW-1185">Reference proteome</keyword>
<proteinExistence type="predicted"/>
<dbReference type="Pfam" id="PF09822">
    <property type="entry name" value="ABC_transp_aux"/>
    <property type="match status" value="1"/>
</dbReference>
<feature type="transmembrane region" description="Helical" evidence="1">
    <location>
        <begin position="119"/>
        <end position="144"/>
    </location>
</feature>
<accession>A0A1V9EEL4</accession>
<feature type="transmembrane region" description="Helical" evidence="1">
    <location>
        <begin position="267"/>
        <end position="290"/>
    </location>
</feature>
<evidence type="ECO:0000256" key="1">
    <source>
        <dbReference type="SAM" id="Phobius"/>
    </source>
</evidence>
<dbReference type="STRING" id="354355.SAMN05660816_03737"/>
<dbReference type="Proteomes" id="UP000192610">
    <property type="component" value="Unassembled WGS sequence"/>
</dbReference>
<organism evidence="3 4">
    <name type="scientific">Niastella yeongjuensis</name>
    <dbReference type="NCBI Taxonomy" id="354355"/>
    <lineage>
        <taxon>Bacteria</taxon>
        <taxon>Pseudomonadati</taxon>
        <taxon>Bacteroidota</taxon>
        <taxon>Chitinophagia</taxon>
        <taxon>Chitinophagales</taxon>
        <taxon>Chitinophagaceae</taxon>
        <taxon>Niastella</taxon>
    </lineage>
</organism>
<dbReference type="RefSeq" id="WP_081202565.1">
    <property type="nucleotide sequence ID" value="NZ_FOCZ01000006.1"/>
</dbReference>
<dbReference type="EMBL" id="LVXG01000034">
    <property type="protein sequence ID" value="OQP44512.1"/>
    <property type="molecule type" value="Genomic_DNA"/>
</dbReference>
<sequence>MKTIIKVARTELKTLFYSPIAWFLMIVFLIQCGVVYLSNLQNVARMQDINSIYSFKSTMSLTFQVFLSQRGLFGTVMQNLYLFVPLLTMSLISRETSSGTIKLLYSSPVKVREIVFGKYLAMMVYNLVLVAIIALFVVSGFYHIQNPEVGMLMTSLLGFYLLLCAYASIGLFMSSLTTYQVVAAICTFVMIGILSYIGTLWQDVAFVRELTYFLSINGRTGKLLTGLITSKDIIYFLVIVYIFLGLSIYKLKAGMESKPAVVKAGRYAAIVASALVIGYVSSIPSLIGYYDATAYKYRTITPQVQKILADLGDEPLEITAYNNLLDRFWYLGNPESYNANLARWEPYVRFKNNIKINTVCYYDSALDNQYMSRTQAKNLKELAEQYSKTMNVKLDKSILTPAQIHKIIDLRPEFNRYVMQLKWKGRTTFLRVFDDAQQWPGETEIAAALKRLQQAKMPKVAFLTGELERDIEKMGDRDYKAITTLTKFRYSLVNQGFDAVTVSLETQDVPADIAALVIADPKIKFSAPALAKLQQYIDNGGNLLIAGEPGKQEILNPLLQPLGVQLMNGTIIQESKEMAPNLATPEITPAAAAFYNLLKRNAEDSLKVAMPGAAGLSYTANGPFAIQPLLITDAKLTWNRIKPLDLDLATSASSGPSSNGIVMGAAVAAPMVTHAVVTNAGSRSGTPSKNTLAAQTGTVTFSEQDGDVRGPVTTAVSLTRKINGKDQRIVVTGDADFMSNVELNRFNMRTANFGFNTALFSWLSYGEFPIDASRPDPKDVKGNVSVDQVDTLRIIYVWILPALLAAAGAVLLIRRKRK</sequence>
<evidence type="ECO:0000313" key="4">
    <source>
        <dbReference type="Proteomes" id="UP000192610"/>
    </source>
</evidence>
<name>A0A1V9EEL4_9BACT</name>
<reference evidence="4" key="1">
    <citation type="submission" date="2016-04" db="EMBL/GenBank/DDBJ databases">
        <authorList>
            <person name="Chen L."/>
            <person name="Zhuang W."/>
            <person name="Wang G."/>
        </authorList>
    </citation>
    <scope>NUCLEOTIDE SEQUENCE [LARGE SCALE GENOMIC DNA]</scope>
    <source>
        <strain evidence="4">17621</strain>
    </source>
</reference>
<keyword evidence="1" id="KW-1133">Transmembrane helix</keyword>
<gene>
    <name evidence="3" type="ORF">A4H97_09050</name>
</gene>
<dbReference type="PANTHER" id="PTHR43471:SF12">
    <property type="entry name" value="HYPOTHETICAL MEMBRANE PROTEIN, CONSERVED"/>
    <property type="match status" value="1"/>
</dbReference>
<feature type="transmembrane region" description="Helical" evidence="1">
    <location>
        <begin position="150"/>
        <end position="169"/>
    </location>
</feature>
<evidence type="ECO:0000259" key="2">
    <source>
        <dbReference type="Pfam" id="PF09822"/>
    </source>
</evidence>
<protein>
    <submittedName>
        <fullName evidence="3">ABC transporter</fullName>
    </submittedName>
</protein>
<dbReference type="GO" id="GO:0005886">
    <property type="term" value="C:plasma membrane"/>
    <property type="evidence" value="ECO:0007669"/>
    <property type="project" value="UniProtKB-SubCell"/>
</dbReference>
<dbReference type="InterPro" id="IPR019196">
    <property type="entry name" value="ABC_transp_unknown"/>
</dbReference>
<dbReference type="AlphaFoldDB" id="A0A1V9EEL4"/>